<evidence type="ECO:0000256" key="1">
    <source>
        <dbReference type="SAM" id="MobiDB-lite"/>
    </source>
</evidence>
<evidence type="ECO:0000313" key="2">
    <source>
        <dbReference type="EMBL" id="TRY91594.1"/>
    </source>
</evidence>
<dbReference type="Proteomes" id="UP000316079">
    <property type="component" value="Unassembled WGS sequence"/>
</dbReference>
<accession>A0A553QNN2</accession>
<feature type="region of interest" description="Disordered" evidence="1">
    <location>
        <begin position="1"/>
        <end position="22"/>
    </location>
</feature>
<feature type="compositionally biased region" description="Polar residues" evidence="1">
    <location>
        <begin position="9"/>
        <end position="18"/>
    </location>
</feature>
<name>A0A553QNN2_9TELE</name>
<gene>
    <name evidence="2" type="ORF">DNTS_021757</name>
</gene>
<keyword evidence="3" id="KW-1185">Reference proteome</keyword>
<organism evidence="2 3">
    <name type="scientific">Danionella cerebrum</name>
    <dbReference type="NCBI Taxonomy" id="2873325"/>
    <lineage>
        <taxon>Eukaryota</taxon>
        <taxon>Metazoa</taxon>
        <taxon>Chordata</taxon>
        <taxon>Craniata</taxon>
        <taxon>Vertebrata</taxon>
        <taxon>Euteleostomi</taxon>
        <taxon>Actinopterygii</taxon>
        <taxon>Neopterygii</taxon>
        <taxon>Teleostei</taxon>
        <taxon>Ostariophysi</taxon>
        <taxon>Cypriniformes</taxon>
        <taxon>Danionidae</taxon>
        <taxon>Danioninae</taxon>
        <taxon>Danionella</taxon>
    </lineage>
</organism>
<evidence type="ECO:0000313" key="3">
    <source>
        <dbReference type="Proteomes" id="UP000316079"/>
    </source>
</evidence>
<reference evidence="2 3" key="1">
    <citation type="journal article" date="2019" name="Sci. Data">
        <title>Hybrid genome assembly and annotation of Danionella translucida.</title>
        <authorList>
            <person name="Kadobianskyi M."/>
            <person name="Schulze L."/>
            <person name="Schuelke M."/>
            <person name="Judkewitz B."/>
        </authorList>
    </citation>
    <scope>NUCLEOTIDE SEQUENCE [LARGE SCALE GENOMIC DNA]</scope>
    <source>
        <strain evidence="2 3">Bolton</strain>
    </source>
</reference>
<dbReference type="OrthoDB" id="6066926at2759"/>
<protein>
    <submittedName>
        <fullName evidence="2">Uncharacterized protein</fullName>
    </submittedName>
</protein>
<comment type="caution">
    <text evidence="2">The sequence shown here is derived from an EMBL/GenBank/DDBJ whole genome shotgun (WGS) entry which is preliminary data.</text>
</comment>
<dbReference type="EMBL" id="SRMA01025733">
    <property type="protein sequence ID" value="TRY91594.1"/>
    <property type="molecule type" value="Genomic_DNA"/>
</dbReference>
<sequence length="112" mass="12893">MRPRERRPQTQPSTSPSHGRTRIHRFDKVNLRSVVILSTTGAYLPLQLTKLLIDLLPVRKRFSFLTEVTLHFTPAFKLKRSKGEMEILAVTYAEADTRPQLRSLTDITGDDF</sequence>
<proteinExistence type="predicted"/>
<dbReference type="AlphaFoldDB" id="A0A553QNN2"/>